<dbReference type="AlphaFoldDB" id="A0A0D2DF08"/>
<dbReference type="GeneID" id="27340276"/>
<sequence>MDRTEILNALAHESRHERPQSVELRQQAHSIISSIPHDEGQGHPDHLPAALLDLLTQIIKPLFTKTKHPHLTSTGRKSLVPGPPPSIAAARFLSPLDDDEQEESQKPWKRTPFTVPLLKYVLQSYLSLPQPVQKSTIESHFHLLVPPILNMIDDASPQYKSEGCLLLHLLCTTLVSAQSDMLRRTGLTDVFVDALKTNFLLLPTLTPEEDSLLVLRELYPAYLALVDARFLKLQVAMAEGVDISTGKKTDAGATWAMGEDFVAREALLTKLYRHGILASLSHLSSSTDAFSNTICAPITIFLLKQIPPVFRRLGIHAVKHLQKLLPMTRMALMDPFVLAAPEMALALLGVLEVVVEVCAPRVKDKWWGEILRGCVACWCNCLDEREGASEKTAKATHEVMKSAKGVVKMLQGVLGREEWEGVKGKLLEEEKDLNGLFED</sequence>
<dbReference type="RefSeq" id="XP_016254510.1">
    <property type="nucleotide sequence ID" value="XM_016387582.1"/>
</dbReference>
<comment type="similarity">
    <text evidence="1">Belongs to the TTI2 family.</text>
</comment>
<dbReference type="Pfam" id="PF10521">
    <property type="entry name" value="Tti2"/>
    <property type="match status" value="1"/>
</dbReference>
<accession>A0A0D2DF08</accession>
<evidence type="ECO:0000313" key="2">
    <source>
        <dbReference type="EMBL" id="KIW34294.1"/>
    </source>
</evidence>
<dbReference type="GO" id="GO:0005634">
    <property type="term" value="C:nucleus"/>
    <property type="evidence" value="ECO:0007669"/>
    <property type="project" value="TreeGrafter"/>
</dbReference>
<keyword evidence="3" id="KW-1185">Reference proteome</keyword>
<evidence type="ECO:0000313" key="3">
    <source>
        <dbReference type="Proteomes" id="UP000054466"/>
    </source>
</evidence>
<dbReference type="InterPro" id="IPR016024">
    <property type="entry name" value="ARM-type_fold"/>
</dbReference>
<dbReference type="Proteomes" id="UP000054466">
    <property type="component" value="Unassembled WGS sequence"/>
</dbReference>
<proteinExistence type="inferred from homology"/>
<dbReference type="PANTHER" id="PTHR32226">
    <property type="entry name" value="TELO2-INTERACTING PROTEIN 2"/>
    <property type="match status" value="1"/>
</dbReference>
<name>A0A0D2DF08_9EURO</name>
<reference evidence="2 3" key="1">
    <citation type="submission" date="2015-01" db="EMBL/GenBank/DDBJ databases">
        <title>The Genome Sequence of Cladophialophora immunda CBS83496.</title>
        <authorList>
            <consortium name="The Broad Institute Genomics Platform"/>
            <person name="Cuomo C."/>
            <person name="de Hoog S."/>
            <person name="Gorbushina A."/>
            <person name="Stielow B."/>
            <person name="Teixiera M."/>
            <person name="Abouelleil A."/>
            <person name="Chapman S.B."/>
            <person name="Priest M."/>
            <person name="Young S.K."/>
            <person name="Wortman J."/>
            <person name="Nusbaum C."/>
            <person name="Birren B."/>
        </authorList>
    </citation>
    <scope>NUCLEOTIDE SEQUENCE [LARGE SCALE GENOMIC DNA]</scope>
    <source>
        <strain evidence="2 3">CBS 83496</strain>
    </source>
</reference>
<evidence type="ECO:0000256" key="1">
    <source>
        <dbReference type="ARBA" id="ARBA00034736"/>
    </source>
</evidence>
<dbReference type="VEuPathDB" id="FungiDB:PV07_01082"/>
<dbReference type="OrthoDB" id="6417021at2759"/>
<organism evidence="2 3">
    <name type="scientific">Cladophialophora immunda</name>
    <dbReference type="NCBI Taxonomy" id="569365"/>
    <lineage>
        <taxon>Eukaryota</taxon>
        <taxon>Fungi</taxon>
        <taxon>Dikarya</taxon>
        <taxon>Ascomycota</taxon>
        <taxon>Pezizomycotina</taxon>
        <taxon>Eurotiomycetes</taxon>
        <taxon>Chaetothyriomycetidae</taxon>
        <taxon>Chaetothyriales</taxon>
        <taxon>Herpotrichiellaceae</taxon>
        <taxon>Cladophialophora</taxon>
    </lineage>
</organism>
<dbReference type="PANTHER" id="PTHR32226:SF2">
    <property type="entry name" value="TELO2-INTERACTING PROTEIN 2"/>
    <property type="match status" value="1"/>
</dbReference>
<protein>
    <recommendedName>
        <fullName evidence="4">Pre-rRNA-processing protein RIX1</fullName>
    </recommendedName>
</protein>
<dbReference type="HOGENOM" id="CLU_024466_1_0_1"/>
<dbReference type="SUPFAM" id="SSF48371">
    <property type="entry name" value="ARM repeat"/>
    <property type="match status" value="1"/>
</dbReference>
<dbReference type="InterPro" id="IPR018870">
    <property type="entry name" value="Tti2"/>
</dbReference>
<gene>
    <name evidence="2" type="ORF">PV07_01082</name>
</gene>
<dbReference type="EMBL" id="KN847040">
    <property type="protein sequence ID" value="KIW34294.1"/>
    <property type="molecule type" value="Genomic_DNA"/>
</dbReference>
<dbReference type="GO" id="GO:0005829">
    <property type="term" value="C:cytosol"/>
    <property type="evidence" value="ECO:0007669"/>
    <property type="project" value="TreeGrafter"/>
</dbReference>
<evidence type="ECO:0008006" key="4">
    <source>
        <dbReference type="Google" id="ProtNLM"/>
    </source>
</evidence>
<dbReference type="GO" id="GO:0110078">
    <property type="term" value="C:TTT Hsp90 cochaperone complex"/>
    <property type="evidence" value="ECO:0007669"/>
    <property type="project" value="InterPro"/>
</dbReference>
<dbReference type="STRING" id="569365.A0A0D2DF08"/>